<dbReference type="SUPFAM" id="SSF51316">
    <property type="entry name" value="Mss4-like"/>
    <property type="match status" value="1"/>
</dbReference>
<dbReference type="Gene3D" id="3.90.1590.10">
    <property type="entry name" value="glutathione-dependent formaldehyde- activating enzyme (gfa)"/>
    <property type="match status" value="1"/>
</dbReference>
<dbReference type="InterPro" id="IPR006913">
    <property type="entry name" value="CENP-V/GFA"/>
</dbReference>
<reference evidence="5 6" key="1">
    <citation type="submission" date="2018-02" db="EMBL/GenBank/DDBJ databases">
        <title>Whole genome sequencing of endophytic bacterium.</title>
        <authorList>
            <person name="Eedara R."/>
            <person name="Podile A.R."/>
        </authorList>
    </citation>
    <scope>NUCLEOTIDE SEQUENCE [LARGE SCALE GENOMIC DNA]</scope>
    <source>
        <strain evidence="5 6">RP1T</strain>
    </source>
</reference>
<evidence type="ECO:0000256" key="1">
    <source>
        <dbReference type="ARBA" id="ARBA00005495"/>
    </source>
</evidence>
<dbReference type="InterPro" id="IPR011057">
    <property type="entry name" value="Mss4-like_sf"/>
</dbReference>
<gene>
    <name evidence="5" type="ORF">C5L14_16125</name>
</gene>
<dbReference type="Proteomes" id="UP000237682">
    <property type="component" value="Unassembled WGS sequence"/>
</dbReference>
<keyword evidence="3" id="KW-0862">Zinc</keyword>
<dbReference type="EMBL" id="PUEJ01000005">
    <property type="protein sequence ID" value="PRH86823.1"/>
    <property type="molecule type" value="Genomic_DNA"/>
</dbReference>
<evidence type="ECO:0000313" key="5">
    <source>
        <dbReference type="EMBL" id="PRH86823.1"/>
    </source>
</evidence>
<comment type="similarity">
    <text evidence="1">Belongs to the Gfa family.</text>
</comment>
<evidence type="ECO:0000313" key="6">
    <source>
        <dbReference type="Proteomes" id="UP000237682"/>
    </source>
</evidence>
<protein>
    <recommendedName>
        <fullName evidence="4">CENP-V/GFA domain-containing protein</fullName>
    </recommendedName>
</protein>
<name>A0A2S9QBU2_9HYPH</name>
<evidence type="ECO:0000256" key="3">
    <source>
        <dbReference type="ARBA" id="ARBA00022833"/>
    </source>
</evidence>
<accession>A0A2S9QBU2</accession>
<dbReference type="Pfam" id="PF04828">
    <property type="entry name" value="GFA"/>
    <property type="match status" value="1"/>
</dbReference>
<sequence>MARSPGRVRPFTCQCGRVVLETVDSPIVTAICQCTSCRTARKRIEALPGAPNMAEDDGGTAFVLYRKDRIRYVRGAELLREYRLTPAAKTRRVLAQCCNAPMFLEFENGHWLSLYRQRFAASDRPAPQMRVMTGDRQGGFDREGDMPSYASHSGRFMWKLLLAWIAMGFRAPKIDYVKGGVGHYAG</sequence>
<comment type="caution">
    <text evidence="5">The sequence shown here is derived from an EMBL/GenBank/DDBJ whole genome shotgun (WGS) entry which is preliminary data.</text>
</comment>
<dbReference type="OrthoDB" id="7268727at2"/>
<proteinExistence type="inferred from homology"/>
<organism evidence="5 6">
    <name type="scientific">Labrys okinawensis</name>
    <dbReference type="NCBI Taxonomy" id="346911"/>
    <lineage>
        <taxon>Bacteria</taxon>
        <taxon>Pseudomonadati</taxon>
        <taxon>Pseudomonadota</taxon>
        <taxon>Alphaproteobacteria</taxon>
        <taxon>Hyphomicrobiales</taxon>
        <taxon>Xanthobacteraceae</taxon>
        <taxon>Labrys</taxon>
    </lineage>
</organism>
<evidence type="ECO:0000259" key="4">
    <source>
        <dbReference type="Pfam" id="PF04828"/>
    </source>
</evidence>
<feature type="domain" description="CENP-V/GFA" evidence="4">
    <location>
        <begin position="12"/>
        <end position="109"/>
    </location>
</feature>
<keyword evidence="2" id="KW-0479">Metal-binding</keyword>
<keyword evidence="6" id="KW-1185">Reference proteome</keyword>
<evidence type="ECO:0000256" key="2">
    <source>
        <dbReference type="ARBA" id="ARBA00022723"/>
    </source>
</evidence>
<dbReference type="AlphaFoldDB" id="A0A2S9QBU2"/>